<dbReference type="GO" id="GO:0030288">
    <property type="term" value="C:outer membrane-bounded periplasmic space"/>
    <property type="evidence" value="ECO:0007669"/>
    <property type="project" value="TreeGrafter"/>
</dbReference>
<dbReference type="NCBIfam" id="TIGR02669">
    <property type="entry name" value="SpoIID_LytB"/>
    <property type="match status" value="1"/>
</dbReference>
<dbReference type="Pfam" id="PF08486">
    <property type="entry name" value="SpoIID"/>
    <property type="match status" value="1"/>
</dbReference>
<evidence type="ECO:0000256" key="1">
    <source>
        <dbReference type="SAM" id="MobiDB-lite"/>
    </source>
</evidence>
<dbReference type="AlphaFoldDB" id="A0A173ZWL0"/>
<protein>
    <submittedName>
        <fullName evidence="3">Modifier protein of major autolysin</fullName>
    </submittedName>
</protein>
<feature type="domain" description="Sporulation stage II protein D amidase enhancer LytB N-terminal" evidence="2">
    <location>
        <begin position="170"/>
        <end position="260"/>
    </location>
</feature>
<dbReference type="InterPro" id="IPR013693">
    <property type="entry name" value="SpoIID/LytB_N"/>
</dbReference>
<evidence type="ECO:0000313" key="4">
    <source>
        <dbReference type="Proteomes" id="UP000095706"/>
    </source>
</evidence>
<name>A0A173ZWL0_9FIRM</name>
<sequence>MKRKNDKLELILLGVGILLLLLLFVVKRRLDAPEETATAESRTETMEGKKQEETIQNMEQENAAFLNSKKEEQKETTAAGPVQIRVLLTDCGKLGYAQKQVSLRGNASLSMNDGAYIASPQETICVTEQECGEVVHVVPADETAGTAVSLTGKPEDETVYPGSFVIYKSEEGLLVVNELDLEMYLRYVVPSEMPSSYEKEALKAQAVCARTYACARIREKTWENYHADVDDSVESQVYHNMEAQPETDAAVAETEGKIITCGGEPIQAYFFSTSCGKTSTDEVWNTAETAEYLKSVTVGGEKQEPETEEAFASFITKRDSTSLEVEDGWYRWQVTIPADVLSERAADQKIGEITGIEVRRRSEGGAAETVLIEGEKGSMEIEGEYQIRKFLSAKGWPIQKNDGTVSCEMELLPSACFIVVPEKEGETAVSFTFYGGGYGHGVGMSQNGAKHLAEQGKSYEEILRYFYQNIEIGDCRSLF</sequence>
<organism evidence="3 4">
    <name type="scientific">Fusicatenibacter saccharivorans</name>
    <dbReference type="NCBI Taxonomy" id="1150298"/>
    <lineage>
        <taxon>Bacteria</taxon>
        <taxon>Bacillati</taxon>
        <taxon>Bacillota</taxon>
        <taxon>Clostridia</taxon>
        <taxon>Lachnospirales</taxon>
        <taxon>Lachnospiraceae</taxon>
        <taxon>Fusicatenibacter</taxon>
    </lineage>
</organism>
<reference evidence="3 4" key="1">
    <citation type="submission" date="2015-09" db="EMBL/GenBank/DDBJ databases">
        <authorList>
            <consortium name="Pathogen Informatics"/>
        </authorList>
    </citation>
    <scope>NUCLEOTIDE SEQUENCE [LARGE SCALE GENOMIC DNA]</scope>
    <source>
        <strain evidence="3 4">2789STDY5608849</strain>
    </source>
</reference>
<feature type="compositionally biased region" description="Basic and acidic residues" evidence="1">
    <location>
        <begin position="41"/>
        <end position="53"/>
    </location>
</feature>
<dbReference type="PANTHER" id="PTHR30032:SF4">
    <property type="entry name" value="AMIDASE ENHANCER"/>
    <property type="match status" value="1"/>
</dbReference>
<dbReference type="Proteomes" id="UP000095706">
    <property type="component" value="Unassembled WGS sequence"/>
</dbReference>
<dbReference type="PANTHER" id="PTHR30032">
    <property type="entry name" value="N-ACETYLMURAMOYL-L-ALANINE AMIDASE-RELATED"/>
    <property type="match status" value="1"/>
</dbReference>
<dbReference type="GO" id="GO:0030435">
    <property type="term" value="P:sporulation resulting in formation of a cellular spore"/>
    <property type="evidence" value="ECO:0007669"/>
    <property type="project" value="InterPro"/>
</dbReference>
<dbReference type="InterPro" id="IPR051922">
    <property type="entry name" value="Bact_Sporulation_Assoc"/>
</dbReference>
<gene>
    <name evidence="3" type="primary">lytB_1</name>
    <name evidence="3" type="ORF">ERS852406_00702</name>
</gene>
<evidence type="ECO:0000313" key="3">
    <source>
        <dbReference type="EMBL" id="CUN79796.1"/>
    </source>
</evidence>
<evidence type="ECO:0000259" key="2">
    <source>
        <dbReference type="Pfam" id="PF08486"/>
    </source>
</evidence>
<dbReference type="InterPro" id="IPR013486">
    <property type="entry name" value="SpoIID/LytB"/>
</dbReference>
<dbReference type="RefSeq" id="WP_055226445.1">
    <property type="nucleotide sequence ID" value="NZ_CAXSRP010000001.1"/>
</dbReference>
<feature type="region of interest" description="Disordered" evidence="1">
    <location>
        <begin position="34"/>
        <end position="54"/>
    </location>
</feature>
<accession>A0A173ZWL0</accession>
<proteinExistence type="predicted"/>
<dbReference type="EMBL" id="CYYV01000003">
    <property type="protein sequence ID" value="CUN79796.1"/>
    <property type="molecule type" value="Genomic_DNA"/>
</dbReference>